<protein>
    <submittedName>
        <fullName evidence="1">Uncharacterized protein</fullName>
    </submittedName>
</protein>
<sequence length="32" mass="3686">MLIEQRTLFCKVSSGQGSFNLIYNNLNITFFS</sequence>
<reference evidence="1" key="1">
    <citation type="submission" date="2018-02" db="EMBL/GenBank/DDBJ databases">
        <title>Rhizophora mucronata_Transcriptome.</title>
        <authorList>
            <person name="Meera S.P."/>
            <person name="Sreeshan A."/>
            <person name="Augustine A."/>
        </authorList>
    </citation>
    <scope>NUCLEOTIDE SEQUENCE</scope>
    <source>
        <tissue evidence="1">Leaf</tissue>
    </source>
</reference>
<dbReference type="AlphaFoldDB" id="A0A2P2NVL7"/>
<evidence type="ECO:0000313" key="1">
    <source>
        <dbReference type="EMBL" id="MBX46544.1"/>
    </source>
</evidence>
<name>A0A2P2NVL7_RHIMU</name>
<dbReference type="EMBL" id="GGEC01066060">
    <property type="protein sequence ID" value="MBX46544.1"/>
    <property type="molecule type" value="Transcribed_RNA"/>
</dbReference>
<proteinExistence type="predicted"/>
<accession>A0A2P2NVL7</accession>
<organism evidence="1">
    <name type="scientific">Rhizophora mucronata</name>
    <name type="common">Asiatic mangrove</name>
    <dbReference type="NCBI Taxonomy" id="61149"/>
    <lineage>
        <taxon>Eukaryota</taxon>
        <taxon>Viridiplantae</taxon>
        <taxon>Streptophyta</taxon>
        <taxon>Embryophyta</taxon>
        <taxon>Tracheophyta</taxon>
        <taxon>Spermatophyta</taxon>
        <taxon>Magnoliopsida</taxon>
        <taxon>eudicotyledons</taxon>
        <taxon>Gunneridae</taxon>
        <taxon>Pentapetalae</taxon>
        <taxon>rosids</taxon>
        <taxon>fabids</taxon>
        <taxon>Malpighiales</taxon>
        <taxon>Rhizophoraceae</taxon>
        <taxon>Rhizophora</taxon>
    </lineage>
</organism>